<organism evidence="5 6">
    <name type="scientific">Petropleomorpha daqingensis</name>
    <dbReference type="NCBI Taxonomy" id="2026353"/>
    <lineage>
        <taxon>Bacteria</taxon>
        <taxon>Bacillati</taxon>
        <taxon>Actinomycetota</taxon>
        <taxon>Actinomycetes</taxon>
        <taxon>Geodermatophilales</taxon>
        <taxon>Geodermatophilaceae</taxon>
        <taxon>Petropleomorpha</taxon>
    </lineage>
</organism>
<evidence type="ECO:0000313" key="5">
    <source>
        <dbReference type="EMBL" id="NYJ04271.1"/>
    </source>
</evidence>
<dbReference type="EMBL" id="JACBZT010000001">
    <property type="protein sequence ID" value="NYJ04271.1"/>
    <property type="molecule type" value="Genomic_DNA"/>
</dbReference>
<dbReference type="Pfam" id="PF01494">
    <property type="entry name" value="FAD_binding_3"/>
    <property type="match status" value="1"/>
</dbReference>
<reference evidence="5 6" key="1">
    <citation type="submission" date="2020-07" db="EMBL/GenBank/DDBJ databases">
        <title>Sequencing the genomes of 1000 actinobacteria strains.</title>
        <authorList>
            <person name="Klenk H.-P."/>
        </authorList>
    </citation>
    <scope>NUCLEOTIDE SEQUENCE [LARGE SCALE GENOMIC DNA]</scope>
    <source>
        <strain evidence="5 6">DSM 104001</strain>
    </source>
</reference>
<evidence type="ECO:0000256" key="2">
    <source>
        <dbReference type="ARBA" id="ARBA00022630"/>
    </source>
</evidence>
<keyword evidence="6" id="KW-1185">Reference proteome</keyword>
<proteinExistence type="predicted"/>
<dbReference type="Pfam" id="PF21274">
    <property type="entry name" value="Rng_hyd_C"/>
    <property type="match status" value="1"/>
</dbReference>
<evidence type="ECO:0000256" key="1">
    <source>
        <dbReference type="ARBA" id="ARBA00001974"/>
    </source>
</evidence>
<dbReference type="Proteomes" id="UP000541969">
    <property type="component" value="Unassembled WGS sequence"/>
</dbReference>
<dbReference type="RefSeq" id="WP_179715007.1">
    <property type="nucleotide sequence ID" value="NZ_JACBZT010000001.1"/>
</dbReference>
<name>A0A853CAT2_9ACTN</name>
<evidence type="ECO:0000259" key="4">
    <source>
        <dbReference type="Pfam" id="PF01494"/>
    </source>
</evidence>
<dbReference type="SUPFAM" id="SSF51905">
    <property type="entry name" value="FAD/NAD(P)-binding domain"/>
    <property type="match status" value="1"/>
</dbReference>
<comment type="cofactor">
    <cofactor evidence="1">
        <name>FAD</name>
        <dbReference type="ChEBI" id="CHEBI:57692"/>
    </cofactor>
</comment>
<comment type="caution">
    <text evidence="5">The sequence shown here is derived from an EMBL/GenBank/DDBJ whole genome shotgun (WGS) entry which is preliminary data.</text>
</comment>
<dbReference type="Gene3D" id="3.30.70.2450">
    <property type="match status" value="1"/>
</dbReference>
<evidence type="ECO:0000256" key="3">
    <source>
        <dbReference type="ARBA" id="ARBA00022827"/>
    </source>
</evidence>
<dbReference type="PANTHER" id="PTHR43004:SF19">
    <property type="entry name" value="BINDING MONOOXYGENASE, PUTATIVE (JCVI)-RELATED"/>
    <property type="match status" value="1"/>
</dbReference>
<dbReference type="Gene3D" id="3.40.30.120">
    <property type="match status" value="1"/>
</dbReference>
<dbReference type="GO" id="GO:0071949">
    <property type="term" value="F:FAD binding"/>
    <property type="evidence" value="ECO:0007669"/>
    <property type="project" value="InterPro"/>
</dbReference>
<keyword evidence="3" id="KW-0274">FAD</keyword>
<gene>
    <name evidence="5" type="ORF">GGQ55_000549</name>
</gene>
<sequence>MAEIEPCDVLVVGAGPTGLTLAAQLSAFGVPPVLVDAATDRVHESRALAVQPRTLEVLRPFGVSDELVARGSRGVRLRITAGRRVVHAPLFDVGAGDTAYPFLLFVSQAETEAVLAEHLTHRGIAIRRGVRLESFHQDGDRLLCTLRDPDGAAGTVAARWVVGCDGARSTVREQAGIAFTGGRYPQTFCLADLSADGLEDGAVNTYLSAGGPLFFFPLGSPAPWRLITFVPDGGPRDGPIPLDRVQQLVDDATAGTVHVHDPVWTSAFRVSHRGARHYRAGRAFLAGDAAHVHSPAGAQGMNTGIQDAVNLGWKLGLVCRGVAPEELLDSYDAERRPVGEEVLRFTDRAFTAATSNAGLVRLARTRLVPYVLPSALRLRPARRLAFRTVSQLGIRYRRSPAVQPAAGPKPRPGDRLPDVRIGQRWLSEELDGPAFTLLTCGVGAGDLPDRFAPWLAVRTLEGAAARTLGLRGSGWLLVRPDGHVAARGTGVGLAGAEDYLARSLRRSQPSSGPVSSSRSIAP</sequence>
<dbReference type="Gene3D" id="3.50.50.60">
    <property type="entry name" value="FAD/NAD(P)-binding domain"/>
    <property type="match status" value="1"/>
</dbReference>
<protein>
    <submittedName>
        <fullName evidence="5">2-polyprenyl-6-methoxyphenol hydroxylase-like FAD-dependent oxidoreductase</fullName>
    </submittedName>
</protein>
<dbReference type="PANTHER" id="PTHR43004">
    <property type="entry name" value="TRK SYSTEM POTASSIUM UPTAKE PROTEIN"/>
    <property type="match status" value="1"/>
</dbReference>
<dbReference type="InterPro" id="IPR050641">
    <property type="entry name" value="RIFMO-like"/>
</dbReference>
<dbReference type="PRINTS" id="PR00420">
    <property type="entry name" value="RNGMNOXGNASE"/>
</dbReference>
<feature type="domain" description="FAD-binding" evidence="4">
    <location>
        <begin position="7"/>
        <end position="346"/>
    </location>
</feature>
<evidence type="ECO:0000313" key="6">
    <source>
        <dbReference type="Proteomes" id="UP000541969"/>
    </source>
</evidence>
<accession>A0A853CAT2</accession>
<dbReference type="InterPro" id="IPR002938">
    <property type="entry name" value="FAD-bd"/>
</dbReference>
<keyword evidence="2" id="KW-0285">Flavoprotein</keyword>
<dbReference type="GO" id="GO:0016709">
    <property type="term" value="F:oxidoreductase activity, acting on paired donors, with incorporation or reduction of molecular oxygen, NAD(P)H as one donor, and incorporation of one atom of oxygen"/>
    <property type="evidence" value="ECO:0007669"/>
    <property type="project" value="UniProtKB-ARBA"/>
</dbReference>
<dbReference type="InterPro" id="IPR036188">
    <property type="entry name" value="FAD/NAD-bd_sf"/>
</dbReference>
<dbReference type="AlphaFoldDB" id="A0A853CAT2"/>